<name>A0A432Z2G1_9GAMM</name>
<gene>
    <name evidence="4" type="ORF">CWI80_09500</name>
</gene>
<evidence type="ECO:0000313" key="5">
    <source>
        <dbReference type="Proteomes" id="UP000287022"/>
    </source>
</evidence>
<keyword evidence="1" id="KW-0808">Transferase</keyword>
<keyword evidence="2" id="KW-0732">Signal</keyword>
<sequence length="214" mass="23938">MIYIAHSFALPSLVPALSAALLPSEQLQAESYQSPQRALQYLAGRGLLRWLVCQTQAVAAEQVVITRAENGAPLLTIKGEPWSCSISHKSGAVMVAYTRRGTLGIDIEEMRLRKRHEELIDAFAEGFMRGVSVADRAQFYQRWTLAEAVTKARQGKLLATLREAPEQYLAQARFVDEAQHMLCIYAAKSVGDGRSQWWQVTVTDTQQLFISEVR</sequence>
<feature type="signal peptide" evidence="2">
    <location>
        <begin position="1"/>
        <end position="19"/>
    </location>
</feature>
<dbReference type="GO" id="GO:0019878">
    <property type="term" value="P:lysine biosynthetic process via aminoadipic acid"/>
    <property type="evidence" value="ECO:0007669"/>
    <property type="project" value="TreeGrafter"/>
</dbReference>
<keyword evidence="5" id="KW-1185">Reference proteome</keyword>
<accession>A0A432Z2G1</accession>
<evidence type="ECO:0000259" key="3">
    <source>
        <dbReference type="Pfam" id="PF22624"/>
    </source>
</evidence>
<dbReference type="PANTHER" id="PTHR12215">
    <property type="entry name" value="PHOSPHOPANTETHEINE TRANSFERASE"/>
    <property type="match status" value="1"/>
</dbReference>
<dbReference type="Pfam" id="PF22624">
    <property type="entry name" value="AASDHPPT_N"/>
    <property type="match status" value="1"/>
</dbReference>
<dbReference type="RefSeq" id="WP_026860732.1">
    <property type="nucleotide sequence ID" value="NZ_JAHVIQ010000002.1"/>
</dbReference>
<evidence type="ECO:0000313" key="4">
    <source>
        <dbReference type="EMBL" id="RUO72029.1"/>
    </source>
</evidence>
<dbReference type="InterPro" id="IPR050559">
    <property type="entry name" value="P-Pant_transferase_sf"/>
</dbReference>
<comment type="caution">
    <text evidence="4">The sequence shown here is derived from an EMBL/GenBank/DDBJ whole genome shotgun (WGS) entry which is preliminary data.</text>
</comment>
<dbReference type="InterPro" id="IPR037143">
    <property type="entry name" value="4-PPantetheinyl_Trfase_dom_sf"/>
</dbReference>
<dbReference type="InterPro" id="IPR055066">
    <property type="entry name" value="AASDHPPT_N"/>
</dbReference>
<feature type="domain" description="4'-phosphopantetheinyl transferase N-terminal" evidence="3">
    <location>
        <begin position="19"/>
        <end position="96"/>
    </location>
</feature>
<dbReference type="PANTHER" id="PTHR12215:SF10">
    <property type="entry name" value="L-AMINOADIPATE-SEMIALDEHYDE DEHYDROGENASE-PHOSPHOPANTETHEINYL TRANSFERASE"/>
    <property type="match status" value="1"/>
</dbReference>
<dbReference type="EMBL" id="PIQE01000003">
    <property type="protein sequence ID" value="RUO72029.1"/>
    <property type="molecule type" value="Genomic_DNA"/>
</dbReference>
<dbReference type="GO" id="GO:0000287">
    <property type="term" value="F:magnesium ion binding"/>
    <property type="evidence" value="ECO:0007669"/>
    <property type="project" value="InterPro"/>
</dbReference>
<protein>
    <recommendedName>
        <fullName evidence="3">4'-phosphopantetheinyl transferase N-terminal domain-containing protein</fullName>
    </recommendedName>
</protein>
<dbReference type="SUPFAM" id="SSF56214">
    <property type="entry name" value="4'-phosphopantetheinyl transferase"/>
    <property type="match status" value="1"/>
</dbReference>
<dbReference type="AlphaFoldDB" id="A0A432Z2G1"/>
<feature type="chain" id="PRO_5019155610" description="4'-phosphopantetheinyl transferase N-terminal domain-containing protein" evidence="2">
    <location>
        <begin position="20"/>
        <end position="214"/>
    </location>
</feature>
<organism evidence="4 5">
    <name type="scientific">Pseudidiomarina sediminum</name>
    <dbReference type="NCBI Taxonomy" id="431675"/>
    <lineage>
        <taxon>Bacteria</taxon>
        <taxon>Pseudomonadati</taxon>
        <taxon>Pseudomonadota</taxon>
        <taxon>Gammaproteobacteria</taxon>
        <taxon>Alteromonadales</taxon>
        <taxon>Idiomarinaceae</taxon>
        <taxon>Pseudidiomarina</taxon>
    </lineage>
</organism>
<dbReference type="GO" id="GO:0005829">
    <property type="term" value="C:cytosol"/>
    <property type="evidence" value="ECO:0007669"/>
    <property type="project" value="TreeGrafter"/>
</dbReference>
<dbReference type="GO" id="GO:0008897">
    <property type="term" value="F:holo-[acyl-carrier-protein] synthase activity"/>
    <property type="evidence" value="ECO:0007669"/>
    <property type="project" value="InterPro"/>
</dbReference>
<evidence type="ECO:0000256" key="2">
    <source>
        <dbReference type="SAM" id="SignalP"/>
    </source>
</evidence>
<evidence type="ECO:0000256" key="1">
    <source>
        <dbReference type="ARBA" id="ARBA00022679"/>
    </source>
</evidence>
<dbReference type="Proteomes" id="UP000287022">
    <property type="component" value="Unassembled WGS sequence"/>
</dbReference>
<dbReference type="STRING" id="1122124.GCA_000423165_02019"/>
<reference evidence="5" key="1">
    <citation type="journal article" date="2018" name="Front. Microbiol.">
        <title>Genome-Based Analysis Reveals the Taxonomy and Diversity of the Family Idiomarinaceae.</title>
        <authorList>
            <person name="Liu Y."/>
            <person name="Lai Q."/>
            <person name="Shao Z."/>
        </authorList>
    </citation>
    <scope>NUCLEOTIDE SEQUENCE [LARGE SCALE GENOMIC DNA]</scope>
    <source>
        <strain evidence="5">c121</strain>
    </source>
</reference>
<dbReference type="Gene3D" id="3.90.470.20">
    <property type="entry name" value="4'-phosphopantetheinyl transferase domain"/>
    <property type="match status" value="1"/>
</dbReference>
<proteinExistence type="predicted"/>